<comment type="caution">
    <text evidence="7">The sequence shown here is derived from an EMBL/GenBank/DDBJ whole genome shotgun (WGS) entry which is preliminary data.</text>
</comment>
<dbReference type="PANTHER" id="PTHR21716:SF68">
    <property type="entry name" value="TRANSPORT PROTEIN YTVI-RELATED"/>
    <property type="match status" value="1"/>
</dbReference>
<feature type="transmembrane region" description="Helical" evidence="6">
    <location>
        <begin position="319"/>
        <end position="342"/>
    </location>
</feature>
<evidence type="ECO:0000313" key="8">
    <source>
        <dbReference type="Proteomes" id="UP000298484"/>
    </source>
</evidence>
<keyword evidence="8" id="KW-1185">Reference proteome</keyword>
<dbReference type="EMBL" id="SRHY01000003">
    <property type="protein sequence ID" value="TFJ93904.1"/>
    <property type="molecule type" value="Genomic_DNA"/>
</dbReference>
<dbReference type="Proteomes" id="UP000298484">
    <property type="component" value="Unassembled WGS sequence"/>
</dbReference>
<evidence type="ECO:0000256" key="5">
    <source>
        <dbReference type="ARBA" id="ARBA00023136"/>
    </source>
</evidence>
<dbReference type="GO" id="GO:0016020">
    <property type="term" value="C:membrane"/>
    <property type="evidence" value="ECO:0007669"/>
    <property type="project" value="UniProtKB-SubCell"/>
</dbReference>
<evidence type="ECO:0000256" key="6">
    <source>
        <dbReference type="SAM" id="Phobius"/>
    </source>
</evidence>
<dbReference type="OrthoDB" id="9774361at2"/>
<comment type="similarity">
    <text evidence="2">Belongs to the autoinducer-2 exporter (AI-2E) (TC 2.A.86) family.</text>
</comment>
<protein>
    <submittedName>
        <fullName evidence="7">Sporulation integral membrane protein YtvI</fullName>
    </submittedName>
</protein>
<keyword evidence="4 6" id="KW-1133">Transmembrane helix</keyword>
<dbReference type="NCBIfam" id="TIGR02872">
    <property type="entry name" value="spore_ytvI"/>
    <property type="match status" value="1"/>
</dbReference>
<feature type="transmembrane region" description="Helical" evidence="6">
    <location>
        <begin position="62"/>
        <end position="84"/>
    </location>
</feature>
<accession>A0A4Y9AHM2</accession>
<feature type="transmembrane region" description="Helical" evidence="6">
    <location>
        <begin position="288"/>
        <end position="307"/>
    </location>
</feature>
<dbReference type="InterPro" id="IPR002549">
    <property type="entry name" value="AI-2E-like"/>
</dbReference>
<evidence type="ECO:0000256" key="3">
    <source>
        <dbReference type="ARBA" id="ARBA00022692"/>
    </source>
</evidence>
<evidence type="ECO:0000313" key="7">
    <source>
        <dbReference type="EMBL" id="TFJ93904.1"/>
    </source>
</evidence>
<dbReference type="GO" id="GO:0055085">
    <property type="term" value="P:transmembrane transport"/>
    <property type="evidence" value="ECO:0007669"/>
    <property type="project" value="TreeGrafter"/>
</dbReference>
<proteinExistence type="inferred from homology"/>
<feature type="transmembrane region" description="Helical" evidence="6">
    <location>
        <begin position="231"/>
        <end position="250"/>
    </location>
</feature>
<evidence type="ECO:0000256" key="1">
    <source>
        <dbReference type="ARBA" id="ARBA00004141"/>
    </source>
</evidence>
<dbReference type="PANTHER" id="PTHR21716">
    <property type="entry name" value="TRANSMEMBRANE PROTEIN"/>
    <property type="match status" value="1"/>
</dbReference>
<keyword evidence="3 6" id="KW-0812">Transmembrane</keyword>
<organism evidence="7 8">
    <name type="scientific">Lentibacillus salicampi</name>
    <dbReference type="NCBI Taxonomy" id="175306"/>
    <lineage>
        <taxon>Bacteria</taxon>
        <taxon>Bacillati</taxon>
        <taxon>Bacillota</taxon>
        <taxon>Bacilli</taxon>
        <taxon>Bacillales</taxon>
        <taxon>Bacillaceae</taxon>
        <taxon>Lentibacillus</taxon>
    </lineage>
</organism>
<dbReference type="AlphaFoldDB" id="A0A4Y9AHM2"/>
<feature type="transmembrane region" description="Helical" evidence="6">
    <location>
        <begin position="256"/>
        <end position="281"/>
    </location>
</feature>
<gene>
    <name evidence="7" type="primary">ytvI</name>
    <name evidence="7" type="ORF">E4U82_03575</name>
</gene>
<dbReference type="RefSeq" id="WP_135108677.1">
    <property type="nucleotide sequence ID" value="NZ_SRHY01000003.1"/>
</dbReference>
<feature type="transmembrane region" description="Helical" evidence="6">
    <location>
        <begin position="168"/>
        <end position="188"/>
    </location>
</feature>
<comment type="subcellular location">
    <subcellularLocation>
        <location evidence="1">Membrane</location>
        <topology evidence="1">Multi-pass membrane protein</topology>
    </subcellularLocation>
</comment>
<evidence type="ECO:0000256" key="2">
    <source>
        <dbReference type="ARBA" id="ARBA00009773"/>
    </source>
</evidence>
<reference evidence="7 8" key="1">
    <citation type="submission" date="2019-03" db="EMBL/GenBank/DDBJ databases">
        <title>Genome sequence of Lentibacillus salicampi ATCC BAA-719.</title>
        <authorList>
            <person name="Maclea K.S."/>
            <person name="Simoes Junior M."/>
        </authorList>
    </citation>
    <scope>NUCLEOTIDE SEQUENCE [LARGE SCALE GENOMIC DNA]</scope>
    <source>
        <strain evidence="7 8">ATCC BAA-719</strain>
    </source>
</reference>
<feature type="transmembrane region" description="Helical" evidence="6">
    <location>
        <begin position="32"/>
        <end position="50"/>
    </location>
</feature>
<name>A0A4Y9AHM2_9BACI</name>
<dbReference type="Pfam" id="PF01594">
    <property type="entry name" value="AI-2E_transport"/>
    <property type="match status" value="1"/>
</dbReference>
<evidence type="ECO:0000256" key="4">
    <source>
        <dbReference type="ARBA" id="ARBA00022989"/>
    </source>
</evidence>
<keyword evidence="5 6" id="KW-0472">Membrane</keyword>
<feature type="transmembrane region" description="Helical" evidence="6">
    <location>
        <begin position="9"/>
        <end position="26"/>
    </location>
</feature>
<dbReference type="InterPro" id="IPR014227">
    <property type="entry name" value="YtvI-like"/>
</dbReference>
<sequence>MYKLRIYQLLRFMIIVLSVLTVFLIIQYTFPYIYPFLLAIILALFLNPLVTFLEKTLKMPRGVAAFAVLTLAVTVLLGFIILMISELIQGTTYLANNIPDHFHTVVLIAEKFMNEQLLPLYHKLASFVHTLSPDQQESINESINQFMNEFASFSTGILQNLLLQIPGALTLLPGSFTVFLFIIMAVFFMTKDWPALVIGTKKMIPQKILRSGSNVWNHLQKAFAGFIKAQLLLISITSLTILTGLLLFQVDYALTIALFAAAADILPFIGTGIIFVPWIIYLFLTADYALTIALAILYMIVVIQRQVLEPKIVSDRVGINPLAALVALFIGFQIWGAFGLLLGPLFIMIGNAFYQAGIIHEAGRFIKGS</sequence>